<evidence type="ECO:0000256" key="2">
    <source>
        <dbReference type="SAM" id="Phobius"/>
    </source>
</evidence>
<sequence>MTSSPTLSHDGISLTATLSKETAGRSASMSFTNSKTMTPSTTLTPSAGSKSMTSTPSGTETATFSPSFSMTLSNSVSRTLLLSLSKRSLSMSRTTSNTLPTPTLSSSCPEYFYLNLTDERERTSFPATFAGVVECVNHREQEETPCAPPIILTELTSFRLDTRNISFTNVSLINATSLVPTDVILILIVSPELPAPRSRITIPYVVPLSWTLSPVGNGTNISMKHTDRDTIGNISTVLASGDIVGYDSVTNITLDARCTVGGGGAGVAVTISILWPPRPVPRMSDTTIALTSTTAALNLLAGGSDVSSAVSVVMMSLLVCSDKPPSVSVATYFVSVFFDLGNVAMALGNVGVALAAIGLHLLFAWSIVKCTPQLRSAATNNNNHLDDPHHSQMFDDVYLPALARCRCPSWGLRFMSMLLPGSVLGAVAGVIVGAQTGAAGDVAGCIIALVCVGASLIAQATLLQQFVLTRVVYQPYRVFRIGTEFEQRLLFPTARWEPVEFHHAFNPLISTMRSGCSLIVFAEPLLSCWIAVVSGSFLARECHVSLLVIAAALHFLYAATVAVLRPHRFPSDRLLVPLVYVLLGTTCALRYVEDPTSPSEAIDKLQSTVSVLQLLKSLCSMFVAFYREPALRNGDPYEPPILSAIFDRKDAMQVEMGDEWNEHGAYDGVNDEEELALFLFDIAANIADDDDLGADDESPPVRPTQQLHTALPFVATSDETFVPIEENLFWDGHGNALVAVNNNAGTGSDEVISSAASQTSAVDLLRTPVISGNHNPSLDHNDFDEEGLW</sequence>
<gene>
    <name evidence="3" type="ORF">BSAL_75735</name>
</gene>
<feature type="transmembrane region" description="Helical" evidence="2">
    <location>
        <begin position="446"/>
        <end position="468"/>
    </location>
</feature>
<evidence type="ECO:0000313" key="4">
    <source>
        <dbReference type="Proteomes" id="UP000051952"/>
    </source>
</evidence>
<keyword evidence="2" id="KW-1133">Transmembrane helix</keyword>
<keyword evidence="4" id="KW-1185">Reference proteome</keyword>
<accession>A0A0S4IZC3</accession>
<dbReference type="VEuPathDB" id="TriTrypDB:BSAL_75735"/>
<protein>
    <submittedName>
        <fullName evidence="3">Transmembrane protein, putative</fullName>
    </submittedName>
</protein>
<dbReference type="EMBL" id="CYKH01000697">
    <property type="protein sequence ID" value="CUG20419.1"/>
    <property type="molecule type" value="Genomic_DNA"/>
</dbReference>
<feature type="transmembrane region" description="Helical" evidence="2">
    <location>
        <begin position="544"/>
        <end position="562"/>
    </location>
</feature>
<evidence type="ECO:0000313" key="3">
    <source>
        <dbReference type="EMBL" id="CUG20419.1"/>
    </source>
</evidence>
<evidence type="ECO:0000256" key="1">
    <source>
        <dbReference type="SAM" id="MobiDB-lite"/>
    </source>
</evidence>
<organism evidence="3 4">
    <name type="scientific">Bodo saltans</name>
    <name type="common">Flagellated protozoan</name>
    <dbReference type="NCBI Taxonomy" id="75058"/>
    <lineage>
        <taxon>Eukaryota</taxon>
        <taxon>Discoba</taxon>
        <taxon>Euglenozoa</taxon>
        <taxon>Kinetoplastea</taxon>
        <taxon>Metakinetoplastina</taxon>
        <taxon>Eubodonida</taxon>
        <taxon>Bodonidae</taxon>
        <taxon>Bodo</taxon>
    </lineage>
</organism>
<feature type="region of interest" description="Disordered" evidence="1">
    <location>
        <begin position="18"/>
        <end position="66"/>
    </location>
</feature>
<dbReference type="AlphaFoldDB" id="A0A0S4IZC3"/>
<proteinExistence type="predicted"/>
<keyword evidence="2" id="KW-0472">Membrane</keyword>
<reference evidence="4" key="1">
    <citation type="submission" date="2015-09" db="EMBL/GenBank/DDBJ databases">
        <authorList>
            <consortium name="Pathogen Informatics"/>
        </authorList>
    </citation>
    <scope>NUCLEOTIDE SEQUENCE [LARGE SCALE GENOMIC DNA]</scope>
    <source>
        <strain evidence="4">Lake Konstanz</strain>
    </source>
</reference>
<dbReference type="Proteomes" id="UP000051952">
    <property type="component" value="Unassembled WGS sequence"/>
</dbReference>
<keyword evidence="2 3" id="KW-0812">Transmembrane</keyword>
<name>A0A0S4IZC3_BODSA</name>
<feature type="transmembrane region" description="Helical" evidence="2">
    <location>
        <begin position="414"/>
        <end position="434"/>
    </location>
</feature>
<feature type="transmembrane region" description="Helical" evidence="2">
    <location>
        <begin position="343"/>
        <end position="365"/>
    </location>
</feature>